<evidence type="ECO:0000313" key="11">
    <source>
        <dbReference type="Proteomes" id="UP000807115"/>
    </source>
</evidence>
<dbReference type="InterPro" id="IPR046347">
    <property type="entry name" value="bZIP_sf"/>
</dbReference>
<accession>A0A921U9X2</accession>
<reference evidence="10" key="2">
    <citation type="submission" date="2020-10" db="EMBL/GenBank/DDBJ databases">
        <authorList>
            <person name="Cooper E.A."/>
            <person name="Brenton Z.W."/>
            <person name="Flinn B.S."/>
            <person name="Jenkins J."/>
            <person name="Shu S."/>
            <person name="Flowers D."/>
            <person name="Luo F."/>
            <person name="Wang Y."/>
            <person name="Xia P."/>
            <person name="Barry K."/>
            <person name="Daum C."/>
            <person name="Lipzen A."/>
            <person name="Yoshinaga Y."/>
            <person name="Schmutz J."/>
            <person name="Saski C."/>
            <person name="Vermerris W."/>
            <person name="Kresovich S."/>
        </authorList>
    </citation>
    <scope>NUCLEOTIDE SEQUENCE</scope>
</reference>
<evidence type="ECO:0000256" key="2">
    <source>
        <dbReference type="ARBA" id="ARBA00022682"/>
    </source>
</evidence>
<dbReference type="PROSITE" id="PS00036">
    <property type="entry name" value="BZIP_BASIC"/>
    <property type="match status" value="1"/>
</dbReference>
<evidence type="ECO:0000259" key="9">
    <source>
        <dbReference type="PROSITE" id="PS50217"/>
    </source>
</evidence>
<dbReference type="Gene3D" id="1.20.5.170">
    <property type="match status" value="1"/>
</dbReference>
<dbReference type="GO" id="GO:0003700">
    <property type="term" value="F:DNA-binding transcription factor activity"/>
    <property type="evidence" value="ECO:0007669"/>
    <property type="project" value="InterPro"/>
</dbReference>
<dbReference type="GO" id="GO:0003677">
    <property type="term" value="F:DNA binding"/>
    <property type="evidence" value="ECO:0007669"/>
    <property type="project" value="UniProtKB-KW"/>
</dbReference>
<reference evidence="10" key="1">
    <citation type="journal article" date="2019" name="BMC Genomics">
        <title>A new reference genome for Sorghum bicolor reveals high levels of sequence similarity between sweet and grain genotypes: implications for the genetics of sugar metabolism.</title>
        <authorList>
            <person name="Cooper E.A."/>
            <person name="Brenton Z.W."/>
            <person name="Flinn B.S."/>
            <person name="Jenkins J."/>
            <person name="Shu S."/>
            <person name="Flowers D."/>
            <person name="Luo F."/>
            <person name="Wang Y."/>
            <person name="Xia P."/>
            <person name="Barry K."/>
            <person name="Daum C."/>
            <person name="Lipzen A."/>
            <person name="Yoshinaga Y."/>
            <person name="Schmutz J."/>
            <person name="Saski C."/>
            <person name="Vermerris W."/>
            <person name="Kresovich S."/>
        </authorList>
    </citation>
    <scope>NUCLEOTIDE SEQUENCE</scope>
</reference>
<dbReference type="GO" id="GO:0045893">
    <property type="term" value="P:positive regulation of DNA-templated transcription"/>
    <property type="evidence" value="ECO:0007669"/>
    <property type="project" value="InterPro"/>
</dbReference>
<dbReference type="PANTHER" id="PTHR22952:SF475">
    <property type="entry name" value="OS08G0549600 PROTEIN"/>
    <property type="match status" value="1"/>
</dbReference>
<evidence type="ECO:0000256" key="3">
    <source>
        <dbReference type="ARBA" id="ARBA00023015"/>
    </source>
</evidence>
<dbReference type="Proteomes" id="UP000807115">
    <property type="component" value="Chromosome 7"/>
</dbReference>
<dbReference type="InterPro" id="IPR043452">
    <property type="entry name" value="BZIP46-like"/>
</dbReference>
<evidence type="ECO:0000256" key="8">
    <source>
        <dbReference type="SAM" id="MobiDB-lite"/>
    </source>
</evidence>
<evidence type="ECO:0000256" key="4">
    <source>
        <dbReference type="ARBA" id="ARBA00023125"/>
    </source>
</evidence>
<keyword evidence="6" id="KW-0539">Nucleus</keyword>
<evidence type="ECO:0000256" key="5">
    <source>
        <dbReference type="ARBA" id="ARBA00023163"/>
    </source>
</evidence>
<name>A0A921U9X2_SORBI</name>
<keyword evidence="7" id="KW-0175">Coiled coil</keyword>
<feature type="coiled-coil region" evidence="7">
    <location>
        <begin position="148"/>
        <end position="178"/>
    </location>
</feature>
<feature type="compositionally biased region" description="Low complexity" evidence="8">
    <location>
        <begin position="180"/>
        <end position="189"/>
    </location>
</feature>
<dbReference type="OrthoDB" id="696219at2759"/>
<evidence type="ECO:0000256" key="7">
    <source>
        <dbReference type="SAM" id="Coils"/>
    </source>
</evidence>
<dbReference type="GO" id="GO:0005634">
    <property type="term" value="C:nucleus"/>
    <property type="evidence" value="ECO:0007669"/>
    <property type="project" value="UniProtKB-SubCell"/>
</dbReference>
<comment type="subcellular location">
    <subcellularLocation>
        <location evidence="1">Nucleus</location>
    </subcellularLocation>
</comment>
<dbReference type="Pfam" id="PF00170">
    <property type="entry name" value="bZIP_1"/>
    <property type="match status" value="1"/>
</dbReference>
<feature type="region of interest" description="Disordered" evidence="8">
    <location>
        <begin position="180"/>
        <end position="200"/>
    </location>
</feature>
<keyword evidence="5" id="KW-0804">Transcription</keyword>
<keyword evidence="3" id="KW-0805">Transcription regulation</keyword>
<keyword evidence="4" id="KW-0238">DNA-binding</keyword>
<dbReference type="PROSITE" id="PS50217">
    <property type="entry name" value="BZIP"/>
    <property type="match status" value="1"/>
</dbReference>
<keyword evidence="2" id="KW-0938">Abscisic acid signaling pathway</keyword>
<evidence type="ECO:0000256" key="1">
    <source>
        <dbReference type="ARBA" id="ARBA00004123"/>
    </source>
</evidence>
<dbReference type="AlphaFoldDB" id="A0A921U9X2"/>
<dbReference type="InterPro" id="IPR004827">
    <property type="entry name" value="bZIP"/>
</dbReference>
<proteinExistence type="predicted"/>
<dbReference type="EMBL" id="CM027686">
    <property type="protein sequence ID" value="KAG0524217.1"/>
    <property type="molecule type" value="Genomic_DNA"/>
</dbReference>
<evidence type="ECO:0000313" key="10">
    <source>
        <dbReference type="EMBL" id="KAG0524217.1"/>
    </source>
</evidence>
<organism evidence="10 11">
    <name type="scientific">Sorghum bicolor</name>
    <name type="common">Sorghum</name>
    <name type="synonym">Sorghum vulgare</name>
    <dbReference type="NCBI Taxonomy" id="4558"/>
    <lineage>
        <taxon>Eukaryota</taxon>
        <taxon>Viridiplantae</taxon>
        <taxon>Streptophyta</taxon>
        <taxon>Embryophyta</taxon>
        <taxon>Tracheophyta</taxon>
        <taxon>Spermatophyta</taxon>
        <taxon>Magnoliopsida</taxon>
        <taxon>Liliopsida</taxon>
        <taxon>Poales</taxon>
        <taxon>Poaceae</taxon>
        <taxon>PACMAD clade</taxon>
        <taxon>Panicoideae</taxon>
        <taxon>Andropogonodae</taxon>
        <taxon>Andropogoneae</taxon>
        <taxon>Sorghinae</taxon>
        <taxon>Sorghum</taxon>
    </lineage>
</organism>
<evidence type="ECO:0000256" key="6">
    <source>
        <dbReference type="ARBA" id="ARBA00023242"/>
    </source>
</evidence>
<dbReference type="GO" id="GO:0009738">
    <property type="term" value="P:abscisic acid-activated signaling pathway"/>
    <property type="evidence" value="ECO:0007669"/>
    <property type="project" value="UniProtKB-KW"/>
</dbReference>
<dbReference type="SUPFAM" id="SSF57959">
    <property type="entry name" value="Leucine zipper domain"/>
    <property type="match status" value="1"/>
</dbReference>
<sequence>MNTVCPCSGYLNTLLAVAAQQAPSYPFRSSGAAKQDQLTKREYPTRSSSQPAMEPQRGEEQLVRGGGAGCGGGGANDDAGAAACLCPAAARGPLFPPRHALEQEVLRRAELQLHAAVVVGGGGDRRRERKMKNRESAARSRARRHAYVSELEKEVSLLQAENEELRKLCEELKVAAEVAAPATATSRAPQLLRRTSSAPL</sequence>
<feature type="domain" description="BZIP" evidence="9">
    <location>
        <begin position="123"/>
        <end position="173"/>
    </location>
</feature>
<dbReference type="PANTHER" id="PTHR22952">
    <property type="entry name" value="CAMP-RESPONSE ELEMENT BINDING PROTEIN-RELATED"/>
    <property type="match status" value="1"/>
</dbReference>
<feature type="region of interest" description="Disordered" evidence="8">
    <location>
        <begin position="26"/>
        <end position="65"/>
    </location>
</feature>
<dbReference type="SMART" id="SM00338">
    <property type="entry name" value="BRLZ"/>
    <property type="match status" value="1"/>
</dbReference>
<comment type="caution">
    <text evidence="10">The sequence shown here is derived from an EMBL/GenBank/DDBJ whole genome shotgun (WGS) entry which is preliminary data.</text>
</comment>
<protein>
    <recommendedName>
        <fullName evidence="9">BZIP domain-containing protein</fullName>
    </recommendedName>
</protein>
<gene>
    <name evidence="10" type="ORF">BDA96_07G191500</name>
</gene>